<keyword evidence="1" id="KW-0472">Membrane</keyword>
<protein>
    <submittedName>
        <fullName evidence="2">Membrane protein</fullName>
    </submittedName>
</protein>
<dbReference type="EMBL" id="LR134405">
    <property type="protein sequence ID" value="VEH66566.1"/>
    <property type="molecule type" value="Genomic_DNA"/>
</dbReference>
<dbReference type="KEGG" id="rpne:NCTC8284_01737"/>
<accession>A0A3S4U8X9</accession>
<sequence>MRMSVIVGGGAFVVLIYRYVKKQNRQGIIVPMDSLAVLLGLILFSVIPLLINGTRDFQ</sequence>
<evidence type="ECO:0000313" key="3">
    <source>
        <dbReference type="Proteomes" id="UP000278733"/>
    </source>
</evidence>
<keyword evidence="1" id="KW-0812">Transmembrane</keyword>
<name>A0A3S4U8X9_9PAST</name>
<evidence type="ECO:0000256" key="1">
    <source>
        <dbReference type="SAM" id="Phobius"/>
    </source>
</evidence>
<gene>
    <name evidence="2" type="ORF">NCTC8284_01737</name>
</gene>
<keyword evidence="1" id="KW-1133">Transmembrane helix</keyword>
<feature type="transmembrane region" description="Helical" evidence="1">
    <location>
        <begin position="28"/>
        <end position="51"/>
    </location>
</feature>
<dbReference type="AlphaFoldDB" id="A0A3S4U8X9"/>
<dbReference type="Proteomes" id="UP000278733">
    <property type="component" value="Chromosome"/>
</dbReference>
<organism evidence="2 3">
    <name type="scientific">Rodentibacter pneumotropicus</name>
    <dbReference type="NCBI Taxonomy" id="758"/>
    <lineage>
        <taxon>Bacteria</taxon>
        <taxon>Pseudomonadati</taxon>
        <taxon>Pseudomonadota</taxon>
        <taxon>Gammaproteobacteria</taxon>
        <taxon>Pasteurellales</taxon>
        <taxon>Pasteurellaceae</taxon>
        <taxon>Rodentibacter</taxon>
    </lineage>
</organism>
<proteinExistence type="predicted"/>
<evidence type="ECO:0000313" key="2">
    <source>
        <dbReference type="EMBL" id="VEH66566.1"/>
    </source>
</evidence>
<reference evidence="2 3" key="1">
    <citation type="submission" date="2018-12" db="EMBL/GenBank/DDBJ databases">
        <authorList>
            <consortium name="Pathogen Informatics"/>
        </authorList>
    </citation>
    <scope>NUCLEOTIDE SEQUENCE [LARGE SCALE GENOMIC DNA]</scope>
    <source>
        <strain evidence="2 3">NCTC8284</strain>
    </source>
</reference>